<feature type="signal peptide" evidence="2">
    <location>
        <begin position="1"/>
        <end position="17"/>
    </location>
</feature>
<organism evidence="3 4">
    <name type="scientific">Perkinsus olseni</name>
    <name type="common">Perkinsus atlanticus</name>
    <dbReference type="NCBI Taxonomy" id="32597"/>
    <lineage>
        <taxon>Eukaryota</taxon>
        <taxon>Sar</taxon>
        <taxon>Alveolata</taxon>
        <taxon>Perkinsozoa</taxon>
        <taxon>Perkinsea</taxon>
        <taxon>Perkinsida</taxon>
        <taxon>Perkinsidae</taxon>
        <taxon>Perkinsus</taxon>
    </lineage>
</organism>
<accession>A0A7J6KNQ8</accession>
<gene>
    <name evidence="3" type="primary">ERG4_1</name>
    <name evidence="3" type="ORF">FOZ61_002325</name>
</gene>
<feature type="chain" id="PRO_5029693015" evidence="2">
    <location>
        <begin position="18"/>
        <end position="251"/>
    </location>
</feature>
<keyword evidence="1" id="KW-0812">Transmembrane</keyword>
<evidence type="ECO:0000313" key="3">
    <source>
        <dbReference type="EMBL" id="KAF4648690.1"/>
    </source>
</evidence>
<sequence length="251" mass="28366">MLVMVLIYLAALDKGQGGWKAPIGRSLRAPIGALTTSTSTRTQKSLSRCFYHLRLFIWHVRPALFTRRDMKFNHEASSLFFTQSLFFYFLQLGAPKISLYRVSESSRFHKSRSSKAVSDHSWSHFAGYLGLLAFSHSIVLYLATSIRLYGGHVFNPMSLWLDGGWSVLVDDVKEHFVEAFVWYASFIAYEMLLALILPGVVVKGLALANGEHLVYNCNALAAWYVTLITVAALQLSGIWSISRLTDYYYSL</sequence>
<keyword evidence="1" id="KW-1133">Transmembrane helix</keyword>
<dbReference type="GO" id="GO:0016126">
    <property type="term" value="P:sterol biosynthetic process"/>
    <property type="evidence" value="ECO:0007669"/>
    <property type="project" value="InterPro"/>
</dbReference>
<evidence type="ECO:0000256" key="2">
    <source>
        <dbReference type="SAM" id="SignalP"/>
    </source>
</evidence>
<dbReference type="AlphaFoldDB" id="A0A7J6KNQ8"/>
<evidence type="ECO:0000256" key="1">
    <source>
        <dbReference type="SAM" id="Phobius"/>
    </source>
</evidence>
<feature type="transmembrane region" description="Helical" evidence="1">
    <location>
        <begin position="180"/>
        <end position="201"/>
    </location>
</feature>
<dbReference type="InterPro" id="IPR001171">
    <property type="entry name" value="ERG24_DHCR-like"/>
</dbReference>
<dbReference type="GO" id="GO:0016628">
    <property type="term" value="F:oxidoreductase activity, acting on the CH-CH group of donors, NAD or NADP as acceptor"/>
    <property type="evidence" value="ECO:0007669"/>
    <property type="project" value="InterPro"/>
</dbReference>
<proteinExistence type="predicted"/>
<feature type="transmembrane region" description="Helical" evidence="1">
    <location>
        <begin position="121"/>
        <end position="143"/>
    </location>
</feature>
<keyword evidence="2" id="KW-0732">Signal</keyword>
<comment type="caution">
    <text evidence="3">The sequence shown here is derived from an EMBL/GenBank/DDBJ whole genome shotgun (WGS) entry which is preliminary data.</text>
</comment>
<dbReference type="OrthoDB" id="5326588at2759"/>
<dbReference type="Pfam" id="PF01222">
    <property type="entry name" value="ERG4_ERG24"/>
    <property type="match status" value="1"/>
</dbReference>
<keyword evidence="1" id="KW-0472">Membrane</keyword>
<feature type="transmembrane region" description="Helical" evidence="1">
    <location>
        <begin position="80"/>
        <end position="100"/>
    </location>
</feature>
<protein>
    <submittedName>
        <fullName evidence="3">C-24(28) sterol reductase</fullName>
    </submittedName>
</protein>
<reference evidence="3 4" key="1">
    <citation type="submission" date="2020-04" db="EMBL/GenBank/DDBJ databases">
        <title>Perkinsus olseni comparative genomics.</title>
        <authorList>
            <person name="Bogema D.R."/>
        </authorList>
    </citation>
    <scope>NUCLEOTIDE SEQUENCE [LARGE SCALE GENOMIC DNA]</scope>
    <source>
        <strain evidence="3">ATCC PRA-179</strain>
    </source>
</reference>
<dbReference type="GO" id="GO:0016020">
    <property type="term" value="C:membrane"/>
    <property type="evidence" value="ECO:0007669"/>
    <property type="project" value="InterPro"/>
</dbReference>
<name>A0A7J6KNQ8_PEROL</name>
<evidence type="ECO:0000313" key="4">
    <source>
        <dbReference type="Proteomes" id="UP000570595"/>
    </source>
</evidence>
<dbReference type="EMBL" id="JABAHT010001636">
    <property type="protein sequence ID" value="KAF4648690.1"/>
    <property type="molecule type" value="Genomic_DNA"/>
</dbReference>
<feature type="non-terminal residue" evidence="3">
    <location>
        <position position="251"/>
    </location>
</feature>
<dbReference type="Proteomes" id="UP000570595">
    <property type="component" value="Unassembled WGS sequence"/>
</dbReference>
<feature type="transmembrane region" description="Helical" evidence="1">
    <location>
        <begin position="221"/>
        <end position="241"/>
    </location>
</feature>